<gene>
    <name evidence="2" type="ORF">CPB84DRAFT_1858038</name>
</gene>
<keyword evidence="3" id="KW-1185">Reference proteome</keyword>
<comment type="caution">
    <text evidence="2">The sequence shown here is derived from an EMBL/GenBank/DDBJ whole genome shotgun (WGS) entry which is preliminary data.</text>
</comment>
<name>A0A9P5N7L7_GYMJU</name>
<sequence>MAAHAALYILSSAASPLLVLTLLVSPSPLATHPGIYNCIVDAHLVVGSTLAGTGVICRTRHCCCPALLTAALTMLLAASSEGIPSNLSFLSTANQLL</sequence>
<proteinExistence type="predicted"/>
<accession>A0A9P5N7L7</accession>
<keyword evidence="1" id="KW-0732">Signal</keyword>
<evidence type="ECO:0000256" key="1">
    <source>
        <dbReference type="SAM" id="SignalP"/>
    </source>
</evidence>
<dbReference type="EMBL" id="JADNYJ010000698">
    <property type="protein sequence ID" value="KAF8868323.1"/>
    <property type="molecule type" value="Genomic_DNA"/>
</dbReference>
<evidence type="ECO:0000313" key="3">
    <source>
        <dbReference type="Proteomes" id="UP000724874"/>
    </source>
</evidence>
<dbReference type="Proteomes" id="UP000724874">
    <property type="component" value="Unassembled WGS sequence"/>
</dbReference>
<protein>
    <recommendedName>
        <fullName evidence="4">Secreted protein</fullName>
    </recommendedName>
</protein>
<organism evidence="2 3">
    <name type="scientific">Gymnopilus junonius</name>
    <name type="common">Spectacular rustgill mushroom</name>
    <name type="synonym">Gymnopilus spectabilis subsp. junonius</name>
    <dbReference type="NCBI Taxonomy" id="109634"/>
    <lineage>
        <taxon>Eukaryota</taxon>
        <taxon>Fungi</taxon>
        <taxon>Dikarya</taxon>
        <taxon>Basidiomycota</taxon>
        <taxon>Agaricomycotina</taxon>
        <taxon>Agaricomycetes</taxon>
        <taxon>Agaricomycetidae</taxon>
        <taxon>Agaricales</taxon>
        <taxon>Agaricineae</taxon>
        <taxon>Hymenogastraceae</taxon>
        <taxon>Gymnopilus</taxon>
    </lineage>
</organism>
<evidence type="ECO:0000313" key="2">
    <source>
        <dbReference type="EMBL" id="KAF8868323.1"/>
    </source>
</evidence>
<evidence type="ECO:0008006" key="4">
    <source>
        <dbReference type="Google" id="ProtNLM"/>
    </source>
</evidence>
<feature type="chain" id="PRO_5040264087" description="Secreted protein" evidence="1">
    <location>
        <begin position="22"/>
        <end position="97"/>
    </location>
</feature>
<dbReference type="AlphaFoldDB" id="A0A9P5N7L7"/>
<reference evidence="2" key="1">
    <citation type="submission" date="2020-11" db="EMBL/GenBank/DDBJ databases">
        <authorList>
            <consortium name="DOE Joint Genome Institute"/>
            <person name="Ahrendt S."/>
            <person name="Riley R."/>
            <person name="Andreopoulos W."/>
            <person name="LaButti K."/>
            <person name="Pangilinan J."/>
            <person name="Ruiz-duenas F.J."/>
            <person name="Barrasa J.M."/>
            <person name="Sanchez-Garcia M."/>
            <person name="Camarero S."/>
            <person name="Miyauchi S."/>
            <person name="Serrano A."/>
            <person name="Linde D."/>
            <person name="Babiker R."/>
            <person name="Drula E."/>
            <person name="Ayuso-Fernandez I."/>
            <person name="Pacheco R."/>
            <person name="Padilla G."/>
            <person name="Ferreira P."/>
            <person name="Barriuso J."/>
            <person name="Kellner H."/>
            <person name="Castanera R."/>
            <person name="Alfaro M."/>
            <person name="Ramirez L."/>
            <person name="Pisabarro A.G."/>
            <person name="Kuo A."/>
            <person name="Tritt A."/>
            <person name="Lipzen A."/>
            <person name="He G."/>
            <person name="Yan M."/>
            <person name="Ng V."/>
            <person name="Cullen D."/>
            <person name="Martin F."/>
            <person name="Rosso M.-N."/>
            <person name="Henrissat B."/>
            <person name="Hibbett D."/>
            <person name="Martinez A.T."/>
            <person name="Grigoriev I.V."/>
        </authorList>
    </citation>
    <scope>NUCLEOTIDE SEQUENCE</scope>
    <source>
        <strain evidence="2">AH 44721</strain>
    </source>
</reference>
<feature type="signal peptide" evidence="1">
    <location>
        <begin position="1"/>
        <end position="21"/>
    </location>
</feature>